<evidence type="ECO:0000313" key="2">
    <source>
        <dbReference type="Proteomes" id="UP000001296"/>
    </source>
</evidence>
<dbReference type="PaxDb" id="665571-STHERM_c09680"/>
<evidence type="ECO:0000313" key="1">
    <source>
        <dbReference type="EMBL" id="ADN01914.1"/>
    </source>
</evidence>
<dbReference type="HOGENOM" id="CLU_1288232_0_0_12"/>
<organism evidence="1 2">
    <name type="scientific">Winmispira thermophila (strain ATCC 49972 / DSM 6192 / RI 19.B1)</name>
    <name type="common">Spirochaeta thermophila</name>
    <dbReference type="NCBI Taxonomy" id="665571"/>
    <lineage>
        <taxon>Bacteria</taxon>
        <taxon>Pseudomonadati</taxon>
        <taxon>Spirochaetota</taxon>
        <taxon>Spirochaetia</taxon>
        <taxon>Winmispirales</taxon>
        <taxon>Winmispiraceae</taxon>
        <taxon>Winmispira</taxon>
    </lineage>
</organism>
<protein>
    <submittedName>
        <fullName evidence="1">Uncharacterized protein</fullName>
    </submittedName>
</protein>
<reference evidence="1 2" key="2">
    <citation type="journal article" date="2010" name="J. Bacteriol.">
        <title>Genome sequence of the polysaccharide-degrading, thermophilic anaerobe Spirochaeta thermophila DSM 6192.</title>
        <authorList>
            <person name="Angelov A."/>
            <person name="Liebl S."/>
            <person name="Ballschmiter M."/>
            <person name="Bomeke M."/>
            <person name="Lehmann R."/>
            <person name="Liesegang H."/>
            <person name="Daniel R."/>
            <person name="Liebl W."/>
        </authorList>
    </citation>
    <scope>NUCLEOTIDE SEQUENCE [LARGE SCALE GENOMIC DNA]</scope>
    <source>
        <strain evidence="2">ATCC 49972 / DSM 6192 / RI 19.B1</strain>
    </source>
</reference>
<accession>E0RSC7</accession>
<name>E0RSC7_WINT6</name>
<dbReference type="AlphaFoldDB" id="E0RSC7"/>
<reference key="1">
    <citation type="submission" date="2009-08" db="EMBL/GenBank/DDBJ databases">
        <title>The genome sequence of Spirochaeta thermophila DSM6192.</title>
        <authorList>
            <person name="Angelov A."/>
            <person name="Mientus M."/>
            <person name="Wittenberg S."/>
            <person name="Lehmann R."/>
            <person name="Liesegang H."/>
            <person name="Daniel R."/>
            <person name="Liebl W."/>
        </authorList>
    </citation>
    <scope>NUCLEOTIDE SEQUENCE</scope>
    <source>
        <strain>DSM 6192</strain>
    </source>
</reference>
<dbReference type="Proteomes" id="UP000001296">
    <property type="component" value="Chromosome"/>
</dbReference>
<dbReference type="KEGG" id="sta:STHERM_c09680"/>
<gene>
    <name evidence="1" type="ordered locus">STHERM_c09680</name>
</gene>
<dbReference type="EMBL" id="CP001698">
    <property type="protein sequence ID" value="ADN01914.1"/>
    <property type="molecule type" value="Genomic_DNA"/>
</dbReference>
<proteinExistence type="predicted"/>
<sequence>MSVSGKPAGSFSGQTTERWYTGNMSGWVTNVLSVSAFREETEVYEFIRQTVRPPQGGGPGSFAPLIEFSNLRDDGHTRSGVLDVEYLNLSVIYKHDQVRLVYHFLTSWNFFALNIDLFIPSFQHLQILHLAMDPSTGVTRLTGYQGGKVLFEKEVMRDLGKMYLEDLERLPSSGHVASLSYAQIASMNREQFRLFLSYLRQGRPLEGGPPSEIG</sequence>